<comment type="subcellular location">
    <subcellularLocation>
        <location evidence="1">Cell membrane</location>
        <topology evidence="1">Multi-pass membrane protein</topology>
    </subcellularLocation>
</comment>
<dbReference type="Proteomes" id="UP000183898">
    <property type="component" value="Unassembled WGS sequence"/>
</dbReference>
<feature type="transmembrane region" description="Helical" evidence="7">
    <location>
        <begin position="92"/>
        <end position="111"/>
    </location>
</feature>
<evidence type="ECO:0000256" key="2">
    <source>
        <dbReference type="ARBA" id="ARBA00006448"/>
    </source>
</evidence>
<feature type="transmembrane region" description="Helical" evidence="7">
    <location>
        <begin position="149"/>
        <end position="170"/>
    </location>
</feature>
<accession>A0A1H8F2E5</accession>
<sequence>MRFRGSSVSRPTVATLPQWQRLGMCVIALRWLKQPPIVTTGFLSVLSRSEYGMDPSPCHISQLYPQQKFPDQSKGMIDWSRLFGFSVNPAEIILRGTVIYWFIFLLFRLVLRRDVGAIAIADVMLLVLIADAASNGMSGDYDSITDGCLLIATLAGWNYLLDLLSFHFLAIRRLVQPPPLALIENGKMLRKAMRKELITTEELKSRLREQGIEDLSEVKIAHLEEDGEISVLRHDGRELEKSSGKSKSKKTI</sequence>
<evidence type="ECO:0000256" key="7">
    <source>
        <dbReference type="SAM" id="Phobius"/>
    </source>
</evidence>
<dbReference type="InterPro" id="IPR007353">
    <property type="entry name" value="DUF421"/>
</dbReference>
<dbReference type="EMBL" id="FOCT01000003">
    <property type="protein sequence ID" value="SEN25267.1"/>
    <property type="molecule type" value="Genomic_DNA"/>
</dbReference>
<dbReference type="PANTHER" id="PTHR34582:SF6">
    <property type="entry name" value="UPF0702 TRANSMEMBRANE PROTEIN YCAP"/>
    <property type="match status" value="1"/>
</dbReference>
<evidence type="ECO:0000256" key="3">
    <source>
        <dbReference type="ARBA" id="ARBA00022475"/>
    </source>
</evidence>
<feature type="transmembrane region" description="Helical" evidence="7">
    <location>
        <begin position="118"/>
        <end position="137"/>
    </location>
</feature>
<keyword evidence="5 7" id="KW-1133">Transmembrane helix</keyword>
<evidence type="ECO:0000313" key="10">
    <source>
        <dbReference type="Proteomes" id="UP000183898"/>
    </source>
</evidence>
<evidence type="ECO:0000259" key="8">
    <source>
        <dbReference type="Pfam" id="PF04239"/>
    </source>
</evidence>
<keyword evidence="4 7" id="KW-0812">Transmembrane</keyword>
<comment type="similarity">
    <text evidence="2">Belongs to the UPF0702 family.</text>
</comment>
<keyword evidence="6 7" id="KW-0472">Membrane</keyword>
<evidence type="ECO:0000256" key="5">
    <source>
        <dbReference type="ARBA" id="ARBA00022989"/>
    </source>
</evidence>
<evidence type="ECO:0000256" key="1">
    <source>
        <dbReference type="ARBA" id="ARBA00004651"/>
    </source>
</evidence>
<gene>
    <name evidence="9" type="ORF">SAMN05216404_103201</name>
</gene>
<protein>
    <recommendedName>
        <fullName evidence="8">YetF C-terminal domain-containing protein</fullName>
    </recommendedName>
</protein>
<evidence type="ECO:0000256" key="6">
    <source>
        <dbReference type="ARBA" id="ARBA00023136"/>
    </source>
</evidence>
<dbReference type="PANTHER" id="PTHR34582">
    <property type="entry name" value="UPF0702 TRANSMEMBRANE PROTEIN YCAP"/>
    <property type="match status" value="1"/>
</dbReference>
<dbReference type="Gene3D" id="3.30.240.20">
    <property type="entry name" value="bsu07140 like domains"/>
    <property type="match status" value="1"/>
</dbReference>
<organism evidence="9 10">
    <name type="scientific">Nitrosospira multiformis</name>
    <dbReference type="NCBI Taxonomy" id="1231"/>
    <lineage>
        <taxon>Bacteria</taxon>
        <taxon>Pseudomonadati</taxon>
        <taxon>Pseudomonadota</taxon>
        <taxon>Betaproteobacteria</taxon>
        <taxon>Nitrosomonadales</taxon>
        <taxon>Nitrosomonadaceae</taxon>
        <taxon>Nitrosospira</taxon>
    </lineage>
</organism>
<reference evidence="9 10" key="1">
    <citation type="submission" date="2016-10" db="EMBL/GenBank/DDBJ databases">
        <authorList>
            <person name="de Groot N.N."/>
        </authorList>
    </citation>
    <scope>NUCLEOTIDE SEQUENCE [LARGE SCALE GENOMIC DNA]</scope>
    <source>
        <strain evidence="9 10">Nl18</strain>
    </source>
</reference>
<dbReference type="GO" id="GO:0005886">
    <property type="term" value="C:plasma membrane"/>
    <property type="evidence" value="ECO:0007669"/>
    <property type="project" value="UniProtKB-SubCell"/>
</dbReference>
<evidence type="ECO:0000256" key="4">
    <source>
        <dbReference type="ARBA" id="ARBA00022692"/>
    </source>
</evidence>
<evidence type="ECO:0000313" key="9">
    <source>
        <dbReference type="EMBL" id="SEN25267.1"/>
    </source>
</evidence>
<dbReference type="InterPro" id="IPR023090">
    <property type="entry name" value="UPF0702_alpha/beta_dom_sf"/>
</dbReference>
<dbReference type="Pfam" id="PF04239">
    <property type="entry name" value="DUF421"/>
    <property type="match status" value="1"/>
</dbReference>
<keyword evidence="3" id="KW-1003">Cell membrane</keyword>
<dbReference type="AlphaFoldDB" id="A0A1H8F2E5"/>
<feature type="domain" description="YetF C-terminal" evidence="8">
    <location>
        <begin position="167"/>
        <end position="236"/>
    </location>
</feature>
<proteinExistence type="inferred from homology"/>
<name>A0A1H8F2E5_9PROT</name>